<dbReference type="EC" id="5.4.99.-" evidence="6"/>
<dbReference type="GO" id="GO:0140098">
    <property type="term" value="F:catalytic activity, acting on RNA"/>
    <property type="evidence" value="ECO:0007669"/>
    <property type="project" value="UniProtKB-ARBA"/>
</dbReference>
<evidence type="ECO:0000256" key="2">
    <source>
        <dbReference type="ARBA" id="ARBA00010876"/>
    </source>
</evidence>
<keyword evidence="3 6" id="KW-0413">Isomerase</keyword>
<feature type="active site" evidence="4">
    <location>
        <position position="136"/>
    </location>
</feature>
<comment type="similarity">
    <text evidence="2 6">Belongs to the pseudouridine synthase RluA family.</text>
</comment>
<dbReference type="EMBL" id="CP019728">
    <property type="protein sequence ID" value="AQS53950.1"/>
    <property type="molecule type" value="Genomic_DNA"/>
</dbReference>
<evidence type="ECO:0000256" key="5">
    <source>
        <dbReference type="PROSITE-ProRule" id="PRU00182"/>
    </source>
</evidence>
<dbReference type="InterPro" id="IPR020103">
    <property type="entry name" value="PsdUridine_synth_cat_dom_sf"/>
</dbReference>
<evidence type="ECO:0000313" key="8">
    <source>
        <dbReference type="EMBL" id="AQS53950.1"/>
    </source>
</evidence>
<evidence type="ECO:0000256" key="4">
    <source>
        <dbReference type="PIRSR" id="PIRSR606225-1"/>
    </source>
</evidence>
<evidence type="ECO:0000256" key="3">
    <source>
        <dbReference type="ARBA" id="ARBA00023235"/>
    </source>
</evidence>
<comment type="function">
    <text evidence="6">Responsible for synthesis of pseudouridine from uracil.</text>
</comment>
<sequence>MITIHKGVTNHTIKTQTTLLPFLLETLSGLSRNAVKSILTRGQVAVNGKTTTQHNHPLEPGDIVGITSNKVAKKTTALKGIRILYEDDALIIIHKDSGILSMADRSQTEMTAYSQLTSYVKEENKKNRIYIVHRLDRDTSGVMVYAKTEAIKLALQKDWHTIVKERTYIALVEGVITEDKGTIRSWLTESKAMKVHSHNYDNGGKLAVTHYRKIRANAHYSLLEVELETGRKNQIRVHMEEIYHPVAGDKKYGAQTNPLKRLGLHASTLSFVHPTSGKIIRYNSKTPKDFLYHSK</sequence>
<dbReference type="NCBIfam" id="TIGR00005">
    <property type="entry name" value="rluA_subfam"/>
    <property type="match status" value="1"/>
</dbReference>
<dbReference type="Gene3D" id="3.30.2350.10">
    <property type="entry name" value="Pseudouridine synthase"/>
    <property type="match status" value="1"/>
</dbReference>
<protein>
    <recommendedName>
        <fullName evidence="6">Pseudouridine synthase</fullName>
        <ecNumber evidence="6">5.4.99.-</ecNumber>
    </recommendedName>
</protein>
<reference evidence="8 9" key="1">
    <citation type="journal article" date="2014" name="Int. J. Syst. Evol. Microbiol.">
        <title>Jeotgalibaca dankookensis gen. nov., sp. nov., a member of the family Carnobacteriaceae, isolated from seujeot (Korean traditional food).</title>
        <authorList>
            <person name="Lee D.G."/>
            <person name="Trujillo M.E."/>
            <person name="Kang H."/>
            <person name="Ahn T.Y."/>
        </authorList>
    </citation>
    <scope>NUCLEOTIDE SEQUENCE [LARGE SCALE GENOMIC DNA]</scope>
    <source>
        <strain evidence="8 9">EX-07</strain>
    </source>
</reference>
<feature type="domain" description="Pseudouridine synthase RsuA/RluA-like" evidence="7">
    <location>
        <begin position="90"/>
        <end position="240"/>
    </location>
</feature>
<dbReference type="CDD" id="cd00165">
    <property type="entry name" value="S4"/>
    <property type="match status" value="1"/>
</dbReference>
<dbReference type="GO" id="GO:0003723">
    <property type="term" value="F:RNA binding"/>
    <property type="evidence" value="ECO:0007669"/>
    <property type="project" value="UniProtKB-KW"/>
</dbReference>
<dbReference type="PANTHER" id="PTHR21600:SF44">
    <property type="entry name" value="RIBOSOMAL LARGE SUBUNIT PSEUDOURIDINE SYNTHASE D"/>
    <property type="match status" value="1"/>
</dbReference>
<evidence type="ECO:0000256" key="1">
    <source>
        <dbReference type="ARBA" id="ARBA00000073"/>
    </source>
</evidence>
<keyword evidence="9" id="KW-1185">Reference proteome</keyword>
<evidence type="ECO:0000313" key="9">
    <source>
        <dbReference type="Proteomes" id="UP000188993"/>
    </source>
</evidence>
<comment type="catalytic activity">
    <reaction evidence="1 6">
        <text>a uridine in RNA = a pseudouridine in RNA</text>
        <dbReference type="Rhea" id="RHEA:48348"/>
        <dbReference type="Rhea" id="RHEA-COMP:12068"/>
        <dbReference type="Rhea" id="RHEA-COMP:12069"/>
        <dbReference type="ChEBI" id="CHEBI:65314"/>
        <dbReference type="ChEBI" id="CHEBI:65315"/>
    </reaction>
</comment>
<proteinExistence type="inferred from homology"/>
<evidence type="ECO:0000256" key="6">
    <source>
        <dbReference type="RuleBase" id="RU362028"/>
    </source>
</evidence>
<dbReference type="SUPFAM" id="SSF55174">
    <property type="entry name" value="Alpha-L RNA-binding motif"/>
    <property type="match status" value="1"/>
</dbReference>
<dbReference type="STRING" id="708126.BW727_101584"/>
<dbReference type="KEGG" id="jda:BW727_101584"/>
<dbReference type="InterPro" id="IPR006225">
    <property type="entry name" value="PsdUridine_synth_RluC/D"/>
</dbReference>
<dbReference type="InterPro" id="IPR006145">
    <property type="entry name" value="PsdUridine_synth_RsuA/RluA"/>
</dbReference>
<accession>A0A1S6IR42</accession>
<dbReference type="Pfam" id="PF00849">
    <property type="entry name" value="PseudoU_synth_2"/>
    <property type="match status" value="1"/>
</dbReference>
<dbReference type="PANTHER" id="PTHR21600">
    <property type="entry name" value="MITOCHONDRIAL RNA PSEUDOURIDINE SYNTHASE"/>
    <property type="match status" value="1"/>
</dbReference>
<dbReference type="InterPro" id="IPR036986">
    <property type="entry name" value="S4_RNA-bd_sf"/>
</dbReference>
<dbReference type="PROSITE" id="PS50889">
    <property type="entry name" value="S4"/>
    <property type="match status" value="1"/>
</dbReference>
<dbReference type="AlphaFoldDB" id="A0A1S6IR42"/>
<dbReference type="GO" id="GO:0000455">
    <property type="term" value="P:enzyme-directed rRNA pseudouridine synthesis"/>
    <property type="evidence" value="ECO:0007669"/>
    <property type="project" value="TreeGrafter"/>
</dbReference>
<name>A0A1S6IR42_9LACT</name>
<evidence type="ECO:0000259" key="7">
    <source>
        <dbReference type="Pfam" id="PF00849"/>
    </source>
</evidence>
<dbReference type="GO" id="GO:0009982">
    <property type="term" value="F:pseudouridine synthase activity"/>
    <property type="evidence" value="ECO:0007669"/>
    <property type="project" value="InterPro"/>
</dbReference>
<dbReference type="Proteomes" id="UP000188993">
    <property type="component" value="Chromosome"/>
</dbReference>
<dbReference type="Gene3D" id="3.10.290.10">
    <property type="entry name" value="RNA-binding S4 domain"/>
    <property type="match status" value="1"/>
</dbReference>
<keyword evidence="5" id="KW-0694">RNA-binding</keyword>
<dbReference type="SUPFAM" id="SSF55120">
    <property type="entry name" value="Pseudouridine synthase"/>
    <property type="match status" value="1"/>
</dbReference>
<dbReference type="RefSeq" id="WP_077795820.1">
    <property type="nucleotide sequence ID" value="NZ_BBYN01000015.1"/>
</dbReference>
<organism evidence="8 9">
    <name type="scientific">Jeotgalibaca dankookensis</name>
    <dbReference type="NCBI Taxonomy" id="708126"/>
    <lineage>
        <taxon>Bacteria</taxon>
        <taxon>Bacillati</taxon>
        <taxon>Bacillota</taxon>
        <taxon>Bacilli</taxon>
        <taxon>Lactobacillales</taxon>
        <taxon>Carnobacteriaceae</taxon>
        <taxon>Jeotgalibaca</taxon>
    </lineage>
</organism>
<gene>
    <name evidence="8" type="ORF">BW727_101584</name>
</gene>
<dbReference type="OrthoDB" id="9807829at2"/>
<dbReference type="InterPro" id="IPR050188">
    <property type="entry name" value="RluA_PseudoU_synthase"/>
</dbReference>
<dbReference type="CDD" id="cd02869">
    <property type="entry name" value="PseudoU_synth_RluA_like"/>
    <property type="match status" value="1"/>
</dbReference>